<sequence>MTNVKASFVDALKVPLGSGTVTYRLDQLQASSVTGKIATPEDVVSVVTAGVAQDKDLDPGPYSVHIEIGWYDETFQIVVPASGTVQLWPLIEDSIPYVPPVVSLVKQYRDEAVGSKDSATLSAFHAQQSEQEARRLAEEAATTITGVVSIDGKQGAVTKAALGIDLVDNTRDADKPISAAVENRFTAILDDIDDTFTAVNASLATKQNEAQVQAIAVAVATAKIADIIGNAPNTLDTVYELAAALGNQPNFAADVLAAIALKAPLASPNFSGSPTVGGISLVKGDDAKLYDARTPLAHEHSASGITSGTLPVARGGTGRGDLVDGSYMRGAGGGAIQMRTPAQVRADIGAGTSSLELGATSSTALRGDAFRVVTSWAGANENGVLYMMVE</sequence>
<dbReference type="RefSeq" id="WP_317541299.1">
    <property type="nucleotide sequence ID" value="NZ_JAWLKB010000004.1"/>
</dbReference>
<protein>
    <recommendedName>
        <fullName evidence="3">Minor tail protein</fullName>
    </recommendedName>
</protein>
<comment type="caution">
    <text evidence="1">The sequence shown here is derived from an EMBL/GenBank/DDBJ whole genome shotgun (WGS) entry which is preliminary data.</text>
</comment>
<evidence type="ECO:0000313" key="1">
    <source>
        <dbReference type="EMBL" id="MDV6267089.1"/>
    </source>
</evidence>
<proteinExistence type="predicted"/>
<dbReference type="Proteomes" id="UP001185927">
    <property type="component" value="Unassembled WGS sequence"/>
</dbReference>
<evidence type="ECO:0000313" key="2">
    <source>
        <dbReference type="Proteomes" id="UP001185927"/>
    </source>
</evidence>
<keyword evidence="2" id="KW-1185">Reference proteome</keyword>
<organism evidence="1 2">
    <name type="scientific">Rhodococcus globerulus</name>
    <dbReference type="NCBI Taxonomy" id="33008"/>
    <lineage>
        <taxon>Bacteria</taxon>
        <taxon>Bacillati</taxon>
        <taxon>Actinomycetota</taxon>
        <taxon>Actinomycetes</taxon>
        <taxon>Mycobacteriales</taxon>
        <taxon>Nocardiaceae</taxon>
        <taxon>Rhodococcus</taxon>
    </lineage>
</organism>
<reference evidence="1 2" key="1">
    <citation type="submission" date="2023-10" db="EMBL/GenBank/DDBJ databases">
        <title>Development of a sustainable strategy for remediation of hydrocarbon-contaminated territories based on the waste exchange concept.</title>
        <authorList>
            <person name="Krivoruchko A."/>
        </authorList>
    </citation>
    <scope>NUCLEOTIDE SEQUENCE [LARGE SCALE GENOMIC DNA]</scope>
    <source>
        <strain evidence="1 2">IEGM 1203</strain>
    </source>
</reference>
<accession>A0ABU4BS89</accession>
<dbReference type="EMBL" id="JAWLKB010000004">
    <property type="protein sequence ID" value="MDV6267089.1"/>
    <property type="molecule type" value="Genomic_DNA"/>
</dbReference>
<name>A0ABU4BS89_RHOGO</name>
<evidence type="ECO:0008006" key="3">
    <source>
        <dbReference type="Google" id="ProtNLM"/>
    </source>
</evidence>
<gene>
    <name evidence="1" type="ORF">R3Q16_10785</name>
</gene>